<dbReference type="OrthoDB" id="9807403at2"/>
<dbReference type="NCBIfam" id="TIGR02432">
    <property type="entry name" value="lysidine_TilS_N"/>
    <property type="match status" value="1"/>
</dbReference>
<evidence type="ECO:0000256" key="7">
    <source>
        <dbReference type="ARBA" id="ARBA00048539"/>
    </source>
</evidence>
<accession>A0A2T4RDJ4</accession>
<evidence type="ECO:0000259" key="9">
    <source>
        <dbReference type="SMART" id="SM00977"/>
    </source>
</evidence>
<dbReference type="KEGG" id="skl:C7J89_00105"/>
<gene>
    <name evidence="8 10" type="primary">tilS</name>
    <name evidence="11" type="ORF">A0131_12690</name>
    <name evidence="10" type="ORF">SKL01_23860</name>
</gene>
<accession>A0A151A1B5</accession>
<comment type="similarity">
    <text evidence="8">Belongs to the tRNA(Ile)-lysidine synthase family.</text>
</comment>
<dbReference type="EC" id="6.3.4.19" evidence="8"/>
<dbReference type="CDD" id="cd01992">
    <property type="entry name" value="TilS_N"/>
    <property type="match status" value="1"/>
</dbReference>
<reference evidence="10 13" key="2">
    <citation type="submission" date="2019-07" db="EMBL/GenBank/DDBJ databases">
        <title>Whole genome shotgun sequence of Staphylococcus kloosii NBRC 109624.</title>
        <authorList>
            <person name="Hosoyama A."/>
            <person name="Uohara A."/>
            <person name="Ohji S."/>
            <person name="Ichikawa N."/>
        </authorList>
    </citation>
    <scope>NUCLEOTIDE SEQUENCE [LARGE SCALE GENOMIC DNA]</scope>
    <source>
        <strain evidence="10 13">NBRC 109624</strain>
    </source>
</reference>
<dbReference type="SMART" id="SM00977">
    <property type="entry name" value="TilS_C"/>
    <property type="match status" value="1"/>
</dbReference>
<keyword evidence="3 8" id="KW-0436">Ligase</keyword>
<dbReference type="SUPFAM" id="SSF52402">
    <property type="entry name" value="Adenine nucleotide alpha hydrolases-like"/>
    <property type="match status" value="1"/>
</dbReference>
<dbReference type="Pfam" id="PF11734">
    <property type="entry name" value="TilS_C"/>
    <property type="match status" value="1"/>
</dbReference>
<dbReference type="InterPro" id="IPR012094">
    <property type="entry name" value="tRNA_Ile_lys_synt"/>
</dbReference>
<dbReference type="EMBL" id="BKAQ01000024">
    <property type="protein sequence ID" value="GEP83208.1"/>
    <property type="molecule type" value="Genomic_DNA"/>
</dbReference>
<dbReference type="SUPFAM" id="SSF56037">
    <property type="entry name" value="PheT/TilS domain"/>
    <property type="match status" value="1"/>
</dbReference>
<dbReference type="Pfam" id="PF01171">
    <property type="entry name" value="ATP_bind_3"/>
    <property type="match status" value="1"/>
</dbReference>
<evidence type="ECO:0000256" key="2">
    <source>
        <dbReference type="ARBA" id="ARBA00022490"/>
    </source>
</evidence>
<dbReference type="RefSeq" id="WP_061855536.1">
    <property type="nucleotide sequence ID" value="NZ_BKAQ01000024.1"/>
</dbReference>
<dbReference type="AlphaFoldDB" id="A0A151A1B5"/>
<evidence type="ECO:0000256" key="5">
    <source>
        <dbReference type="ARBA" id="ARBA00022741"/>
    </source>
</evidence>
<protein>
    <recommendedName>
        <fullName evidence="8">tRNA(Ile)-lysidine synthase</fullName>
        <ecNumber evidence="8">6.3.4.19</ecNumber>
    </recommendedName>
    <alternativeName>
        <fullName evidence="8">tRNA(Ile)-2-lysyl-cytidine synthase</fullName>
    </alternativeName>
    <alternativeName>
        <fullName evidence="8">tRNA(Ile)-lysidine synthetase</fullName>
    </alternativeName>
</protein>
<dbReference type="InterPro" id="IPR014729">
    <property type="entry name" value="Rossmann-like_a/b/a_fold"/>
</dbReference>
<dbReference type="PANTHER" id="PTHR43033">
    <property type="entry name" value="TRNA(ILE)-LYSIDINE SYNTHASE-RELATED"/>
    <property type="match status" value="1"/>
</dbReference>
<keyword evidence="4 8" id="KW-0819">tRNA processing</keyword>
<dbReference type="NCBIfam" id="TIGR02433">
    <property type="entry name" value="lysidine_TilS_C"/>
    <property type="match status" value="1"/>
</dbReference>
<comment type="function">
    <text evidence="8">Ligates lysine onto the cytidine present at position 34 of the AUA codon-specific tRNA(Ile) that contains the anticodon CAU, in an ATP-dependent manner. Cytidine is converted to lysidine, thus changing the amino acid specificity of the tRNA from methionine to isoleucine.</text>
</comment>
<evidence type="ECO:0000313" key="12">
    <source>
        <dbReference type="Proteomes" id="UP000075418"/>
    </source>
</evidence>
<keyword evidence="5" id="KW-0547">Nucleotide-binding</keyword>
<evidence type="ECO:0000256" key="6">
    <source>
        <dbReference type="ARBA" id="ARBA00022840"/>
    </source>
</evidence>
<proteinExistence type="inferred from homology"/>
<dbReference type="GO" id="GO:0005524">
    <property type="term" value="F:ATP binding"/>
    <property type="evidence" value="ECO:0007669"/>
    <property type="project" value="UniProtKB-KW"/>
</dbReference>
<sequence length="432" mass="50440">MEVNTTEWDDNSHVVLAVSTGVDSMVLLHLLNTTLKTSYRKLTCLHVNHGLRLASNEEEQFIQQYCRDLDIPLHTKTLNLNHIVDKGKSIENEARHLRYEWFDKQMKILNGDVLITAHHQDDQIETIFYRIMTGKSTRSSLGIADVSWREGYKIVRPLLNVSKQHIQQYQNQHQIPFYEDETNNQNDYVRNDIRNRILPAIEQNAQLNSQQLLKLKAWHDEQLLHLQARAQAFLQTSSNDELTAPLFISRSEFNALDQALQITVLDVALQKLHTELVFPEKTYNDWFRQLRENVSQSILYSSEKWIIHIAYDKFIIMANYSQQLRNVTITQPDMYQFGHYNIEINKAMPQHQFPLTVRTRKDGDKFKLNGVEGHKKVSRLLIDHKVRADERNQLPVIINNQNEIIAVGTLFIKESYKQAMKIKNMGDELGNA</sequence>
<evidence type="ECO:0000313" key="13">
    <source>
        <dbReference type="Proteomes" id="UP000321040"/>
    </source>
</evidence>
<evidence type="ECO:0000313" key="10">
    <source>
        <dbReference type="EMBL" id="GEP83208.1"/>
    </source>
</evidence>
<evidence type="ECO:0000256" key="1">
    <source>
        <dbReference type="ARBA" id="ARBA00004496"/>
    </source>
</evidence>
<name>A0A151A1B5_9STAP</name>
<dbReference type="Gene3D" id="3.40.50.620">
    <property type="entry name" value="HUPs"/>
    <property type="match status" value="1"/>
</dbReference>
<feature type="domain" description="Lysidine-tRNA(Ile) synthetase C-terminal" evidence="9">
    <location>
        <begin position="355"/>
        <end position="429"/>
    </location>
</feature>
<keyword evidence="2 8" id="KW-0963">Cytoplasm</keyword>
<dbReference type="GO" id="GO:0006400">
    <property type="term" value="P:tRNA modification"/>
    <property type="evidence" value="ECO:0007669"/>
    <property type="project" value="UniProtKB-UniRule"/>
</dbReference>
<dbReference type="InterPro" id="IPR012796">
    <property type="entry name" value="Lysidine-tRNA-synth_C"/>
</dbReference>
<dbReference type="GO" id="GO:0032267">
    <property type="term" value="F:tRNA(Ile)-lysidine synthase activity"/>
    <property type="evidence" value="ECO:0007669"/>
    <property type="project" value="UniProtKB-EC"/>
</dbReference>
<comment type="subcellular location">
    <subcellularLocation>
        <location evidence="1 8">Cytoplasm</location>
    </subcellularLocation>
</comment>
<dbReference type="InterPro" id="IPR011063">
    <property type="entry name" value="TilS/TtcA_N"/>
</dbReference>
<dbReference type="HAMAP" id="MF_01161">
    <property type="entry name" value="tRNA_Ile_lys_synt"/>
    <property type="match status" value="1"/>
</dbReference>
<dbReference type="Proteomes" id="UP000075418">
    <property type="component" value="Unassembled WGS sequence"/>
</dbReference>
<dbReference type="Proteomes" id="UP000321040">
    <property type="component" value="Unassembled WGS sequence"/>
</dbReference>
<dbReference type="PANTHER" id="PTHR43033:SF1">
    <property type="entry name" value="TRNA(ILE)-LYSIDINE SYNTHASE-RELATED"/>
    <property type="match status" value="1"/>
</dbReference>
<dbReference type="GeneID" id="69903727"/>
<evidence type="ECO:0000313" key="11">
    <source>
        <dbReference type="EMBL" id="KYH13166.1"/>
    </source>
</evidence>
<comment type="caution">
    <text evidence="8">Lacks conserved residue(s) required for the propagation of feature annotation.</text>
</comment>
<keyword evidence="6" id="KW-0067">ATP-binding</keyword>
<evidence type="ECO:0000256" key="4">
    <source>
        <dbReference type="ARBA" id="ARBA00022694"/>
    </source>
</evidence>
<reference evidence="11 12" key="1">
    <citation type="submission" date="2016-02" db="EMBL/GenBank/DDBJ databases">
        <title>Draft genome sequence of hydrocarbon degrading Staphylococcus saprophyticus Strain CNV2, isolated from crude-oil contaminated soil from Noonmati Oil Refinery, Guwahati, Assam, India.</title>
        <authorList>
            <person name="Mukherjee A."/>
            <person name="Chettri B."/>
            <person name="Langpoklakpam J."/>
            <person name="Singh A.K."/>
            <person name="Chattopadhyay D.J."/>
        </authorList>
    </citation>
    <scope>NUCLEOTIDE SEQUENCE [LARGE SCALE GENOMIC DNA]</scope>
    <source>
        <strain evidence="11 12">CNV2</strain>
    </source>
</reference>
<dbReference type="GO" id="GO:0005737">
    <property type="term" value="C:cytoplasm"/>
    <property type="evidence" value="ECO:0007669"/>
    <property type="project" value="UniProtKB-SubCell"/>
</dbReference>
<dbReference type="EMBL" id="LUGM01000003">
    <property type="protein sequence ID" value="KYH13166.1"/>
    <property type="molecule type" value="Genomic_DNA"/>
</dbReference>
<keyword evidence="13" id="KW-1185">Reference proteome</keyword>
<evidence type="ECO:0000256" key="8">
    <source>
        <dbReference type="HAMAP-Rule" id="MF_01161"/>
    </source>
</evidence>
<evidence type="ECO:0000256" key="3">
    <source>
        <dbReference type="ARBA" id="ARBA00022598"/>
    </source>
</evidence>
<dbReference type="InterPro" id="IPR012795">
    <property type="entry name" value="tRNA_Ile_lys_synt_N"/>
</dbReference>
<comment type="catalytic activity">
    <reaction evidence="7 8">
        <text>cytidine(34) in tRNA(Ile2) + L-lysine + ATP = lysidine(34) in tRNA(Ile2) + AMP + diphosphate + H(+)</text>
        <dbReference type="Rhea" id="RHEA:43744"/>
        <dbReference type="Rhea" id="RHEA-COMP:10625"/>
        <dbReference type="Rhea" id="RHEA-COMP:10670"/>
        <dbReference type="ChEBI" id="CHEBI:15378"/>
        <dbReference type="ChEBI" id="CHEBI:30616"/>
        <dbReference type="ChEBI" id="CHEBI:32551"/>
        <dbReference type="ChEBI" id="CHEBI:33019"/>
        <dbReference type="ChEBI" id="CHEBI:82748"/>
        <dbReference type="ChEBI" id="CHEBI:83665"/>
        <dbReference type="ChEBI" id="CHEBI:456215"/>
        <dbReference type="EC" id="6.3.4.19"/>
    </reaction>
</comment>
<organism evidence="11 12">
    <name type="scientific">Staphylococcus kloosii</name>
    <dbReference type="NCBI Taxonomy" id="29384"/>
    <lineage>
        <taxon>Bacteria</taxon>
        <taxon>Bacillati</taxon>
        <taxon>Bacillota</taxon>
        <taxon>Bacilli</taxon>
        <taxon>Bacillales</taxon>
        <taxon>Staphylococcaceae</taxon>
        <taxon>Staphylococcus</taxon>
    </lineage>
</organism>
<comment type="caution">
    <text evidence="11">The sequence shown here is derived from an EMBL/GenBank/DDBJ whole genome shotgun (WGS) entry which is preliminary data.</text>
</comment>